<dbReference type="Gene3D" id="2.60.120.200">
    <property type="match status" value="2"/>
</dbReference>
<evidence type="ECO:0000256" key="1">
    <source>
        <dbReference type="ARBA" id="ARBA00022729"/>
    </source>
</evidence>
<dbReference type="InterPro" id="IPR013783">
    <property type="entry name" value="Ig-like_fold"/>
</dbReference>
<dbReference type="PROSITE" id="PS50835">
    <property type="entry name" value="IG_LIKE"/>
    <property type="match status" value="1"/>
</dbReference>
<evidence type="ECO:0000259" key="4">
    <source>
        <dbReference type="PROSITE" id="PS50835"/>
    </source>
</evidence>
<protein>
    <recommendedName>
        <fullName evidence="4">Ig-like domain-containing protein</fullName>
    </recommendedName>
</protein>
<dbReference type="SUPFAM" id="SSF48726">
    <property type="entry name" value="Immunoglobulin"/>
    <property type="match status" value="1"/>
</dbReference>
<dbReference type="Proteomes" id="UP001476282">
    <property type="component" value="Unassembled WGS sequence"/>
</dbReference>
<keyword evidence="2" id="KW-1015">Disulfide bond</keyword>
<comment type="caution">
    <text evidence="5">The sequence shown here is derived from an EMBL/GenBank/DDBJ whole genome shotgun (WGS) entry which is preliminary data.</text>
</comment>
<evidence type="ECO:0000313" key="5">
    <source>
        <dbReference type="EMBL" id="GAA5483102.1"/>
    </source>
</evidence>
<keyword evidence="1 3" id="KW-0732">Signal</keyword>
<dbReference type="InterPro" id="IPR036179">
    <property type="entry name" value="Ig-like_dom_sf"/>
</dbReference>
<dbReference type="InterPro" id="IPR013098">
    <property type="entry name" value="Ig_I-set"/>
</dbReference>
<evidence type="ECO:0000313" key="6">
    <source>
        <dbReference type="Proteomes" id="UP001476282"/>
    </source>
</evidence>
<sequence length="967" mass="103164">MKPLSRSAGGHRRLRAVALLSLGLSGFSHGDITYTLQFDPNSSGEARQVANSVAVAAAFYNQHGSFNKHWNVYSNAGIPTAEANYDGYMGFGGIRNERVVFHEAAHTFGMGTHGNYFGLIAGGVWRGYWGNQAEINTYLANGDGGYDDGLHGDNHAIWPGGFNYDNEDGYLRRLWQTRIMAGLRADLGVLSYTREARNQFATVGDSAEFRVVSPRAHAFQWYRNGVAVTDNARIAGATSSLLRISQAMISDAGTYHCAATGAGETLHCRPRQLWVRPAGEDARYALDGNVSDSAHSFHATAFGSPTYTTGKTGQAIKLDGIDDYLDLPDTAVTARDFTLAAWVYWDGGGDWQRVFDFGNDTYQYLMLTPKSGFNDMRLVFKDAVNGLNAEQVVTTSVLPIGQWVHLAAVKKADALSLYVNGKPVGTLAGVGNSLTDFAPTRNYLGKSQYADPYFDGRIDDFRIFNQALDGSAIWALGSSSANGAPVFSSSEITLPGAVFQTAYANATLASQVTDPEGSMLTFSKLRGPGWISMASDGSISGTPTTAAGYDDALVVRVSDPSGATSEATISIPVTGTVGYWNFEEGTANAEVPYSPATANQYAGSLTDLSGNANHLSPWSGSWHVYRPQVAAATTPQNGLGNALSLQNANDFPAVSAIGTSLTSWEPSAWTIEAAIRPDDATDGYQTFIGRDSQGASGSDYALAALYFAINPEGALRVVFTDKAAHRWELNSAAHTVQDAQWQAVAATCDGSTLSLYLKNVTHGEADYTLVASLDISASTDPALTSGVGDGGDWDAGVFTIARGLYNGGHTDRFYGSIDDIRFTEGALEPSQFLYSTPALTPAESWRELHFSARENAGDAADSADPDHDGIENLLERAFGGDPHHAEAGLLPAPDPAQARLSIVYRRAAGQTDLNIEVQESSDLATGWIPAAGSETVISDDGTTQWIRFTRPAAGDDALFLRVAVTSP</sequence>
<name>A0ABP9UNU2_9BACT</name>
<evidence type="ECO:0000256" key="3">
    <source>
        <dbReference type="SAM" id="SignalP"/>
    </source>
</evidence>
<keyword evidence="6" id="KW-1185">Reference proteome</keyword>
<dbReference type="SUPFAM" id="SSF49899">
    <property type="entry name" value="Concanavalin A-like lectins/glucanases"/>
    <property type="match status" value="2"/>
</dbReference>
<reference evidence="5 6" key="1">
    <citation type="submission" date="2024-02" db="EMBL/GenBank/DDBJ databases">
        <title>Haloferula sargassicola NBRC 104335.</title>
        <authorList>
            <person name="Ichikawa N."/>
            <person name="Katano-Makiyama Y."/>
            <person name="Hidaka K."/>
        </authorList>
    </citation>
    <scope>NUCLEOTIDE SEQUENCE [LARGE SCALE GENOMIC DNA]</scope>
    <source>
        <strain evidence="5 6">NBRC 104335</strain>
    </source>
</reference>
<dbReference type="RefSeq" id="WP_353567227.1">
    <property type="nucleotide sequence ID" value="NZ_BAABRI010000012.1"/>
</dbReference>
<dbReference type="InterPro" id="IPR013320">
    <property type="entry name" value="ConA-like_dom_sf"/>
</dbReference>
<dbReference type="Pfam" id="PF07679">
    <property type="entry name" value="I-set"/>
    <property type="match status" value="1"/>
</dbReference>
<gene>
    <name evidence="5" type="ORF">Hsar01_02330</name>
</gene>
<dbReference type="SMART" id="SM00409">
    <property type="entry name" value="IG"/>
    <property type="match status" value="1"/>
</dbReference>
<dbReference type="EMBL" id="BAABRI010000012">
    <property type="protein sequence ID" value="GAA5483102.1"/>
    <property type="molecule type" value="Genomic_DNA"/>
</dbReference>
<dbReference type="SMART" id="SM00560">
    <property type="entry name" value="LamGL"/>
    <property type="match status" value="1"/>
</dbReference>
<proteinExistence type="predicted"/>
<feature type="domain" description="Ig-like" evidence="4">
    <location>
        <begin position="219"/>
        <end position="267"/>
    </location>
</feature>
<dbReference type="Pfam" id="PF17963">
    <property type="entry name" value="Big_9"/>
    <property type="match status" value="1"/>
</dbReference>
<dbReference type="InterPro" id="IPR003599">
    <property type="entry name" value="Ig_sub"/>
</dbReference>
<dbReference type="InterPro" id="IPR006558">
    <property type="entry name" value="LamG-like"/>
</dbReference>
<feature type="signal peptide" evidence="3">
    <location>
        <begin position="1"/>
        <end position="30"/>
    </location>
</feature>
<accession>A0ABP9UNU2</accession>
<dbReference type="Gene3D" id="2.60.40.10">
    <property type="entry name" value="Immunoglobulins"/>
    <property type="match status" value="2"/>
</dbReference>
<dbReference type="InterPro" id="IPR007110">
    <property type="entry name" value="Ig-like_dom"/>
</dbReference>
<evidence type="ECO:0000256" key="2">
    <source>
        <dbReference type="ARBA" id="ARBA00023157"/>
    </source>
</evidence>
<feature type="chain" id="PRO_5045321672" description="Ig-like domain-containing protein" evidence="3">
    <location>
        <begin position="31"/>
        <end position="967"/>
    </location>
</feature>
<dbReference type="Pfam" id="PF13385">
    <property type="entry name" value="Laminin_G_3"/>
    <property type="match status" value="2"/>
</dbReference>
<organism evidence="5 6">
    <name type="scientific">Haloferula sargassicola</name>
    <dbReference type="NCBI Taxonomy" id="490096"/>
    <lineage>
        <taxon>Bacteria</taxon>
        <taxon>Pseudomonadati</taxon>
        <taxon>Verrucomicrobiota</taxon>
        <taxon>Verrucomicrobiia</taxon>
        <taxon>Verrucomicrobiales</taxon>
        <taxon>Verrucomicrobiaceae</taxon>
        <taxon>Haloferula</taxon>
    </lineage>
</organism>